<keyword evidence="3" id="KW-0597">Phosphoprotein</keyword>
<organism evidence="6 7">
    <name type="scientific">Amycolatopsis halotolerans</name>
    <dbReference type="NCBI Taxonomy" id="330083"/>
    <lineage>
        <taxon>Bacteria</taxon>
        <taxon>Bacillati</taxon>
        <taxon>Actinomycetota</taxon>
        <taxon>Actinomycetes</taxon>
        <taxon>Pseudonocardiales</taxon>
        <taxon>Pseudonocardiaceae</taxon>
        <taxon>Amycolatopsis</taxon>
    </lineage>
</organism>
<dbReference type="InterPro" id="IPR025110">
    <property type="entry name" value="AMP-bd_C"/>
</dbReference>
<dbReference type="Gene3D" id="1.10.1200.10">
    <property type="entry name" value="ACP-like"/>
    <property type="match status" value="3"/>
</dbReference>
<dbReference type="Gene3D" id="3.30.559.10">
    <property type="entry name" value="Chloramphenicol acetyltransferase-like domain"/>
    <property type="match status" value="4"/>
</dbReference>
<dbReference type="InterPro" id="IPR006162">
    <property type="entry name" value="Ppantetheine_attach_site"/>
</dbReference>
<dbReference type="InterPro" id="IPR036736">
    <property type="entry name" value="ACP-like_sf"/>
</dbReference>
<dbReference type="Gene3D" id="3.40.50.980">
    <property type="match status" value="2"/>
</dbReference>
<dbReference type="InterPro" id="IPR023213">
    <property type="entry name" value="CAT-like_dom_sf"/>
</dbReference>
<dbReference type="PROSITE" id="PS50075">
    <property type="entry name" value="CARRIER"/>
    <property type="match status" value="3"/>
</dbReference>
<dbReference type="PROSITE" id="PS00455">
    <property type="entry name" value="AMP_BINDING"/>
    <property type="match status" value="3"/>
</dbReference>
<dbReference type="Pfam" id="PF13193">
    <property type="entry name" value="AMP-binding_C"/>
    <property type="match status" value="3"/>
</dbReference>
<dbReference type="PANTHER" id="PTHR45527:SF1">
    <property type="entry name" value="FATTY ACID SYNTHASE"/>
    <property type="match status" value="1"/>
</dbReference>
<evidence type="ECO:0000256" key="2">
    <source>
        <dbReference type="ARBA" id="ARBA00022450"/>
    </source>
</evidence>
<evidence type="ECO:0000313" key="7">
    <source>
        <dbReference type="Proteomes" id="UP001595764"/>
    </source>
</evidence>
<feature type="region of interest" description="Disordered" evidence="4">
    <location>
        <begin position="483"/>
        <end position="504"/>
    </location>
</feature>
<dbReference type="Gene3D" id="2.30.38.10">
    <property type="entry name" value="Luciferase, Domain 3"/>
    <property type="match status" value="1"/>
</dbReference>
<name>A0ABV7QLW7_9PSEU</name>
<dbReference type="CDD" id="cd17643">
    <property type="entry name" value="A_NRPS_Cytc1-like"/>
    <property type="match status" value="1"/>
</dbReference>
<dbReference type="Pfam" id="PF00501">
    <property type="entry name" value="AMP-binding"/>
    <property type="match status" value="3"/>
</dbReference>
<dbReference type="CDD" id="cd19543">
    <property type="entry name" value="DCL_NRPS"/>
    <property type="match status" value="1"/>
</dbReference>
<dbReference type="NCBIfam" id="TIGR01733">
    <property type="entry name" value="AA-adenyl-dom"/>
    <property type="match status" value="3"/>
</dbReference>
<proteinExistence type="predicted"/>
<dbReference type="SUPFAM" id="SSF56801">
    <property type="entry name" value="Acetyl-CoA synthetase-like"/>
    <property type="match status" value="3"/>
</dbReference>
<evidence type="ECO:0000256" key="4">
    <source>
        <dbReference type="SAM" id="MobiDB-lite"/>
    </source>
</evidence>
<dbReference type="NCBIfam" id="NF003417">
    <property type="entry name" value="PRK04813.1"/>
    <property type="match status" value="3"/>
</dbReference>
<dbReference type="CDD" id="cd19534">
    <property type="entry name" value="E_NRPS"/>
    <property type="match status" value="1"/>
</dbReference>
<protein>
    <submittedName>
        <fullName evidence="6">Amino acid adenylation domain-containing protein</fullName>
    </submittedName>
</protein>
<dbReference type="InterPro" id="IPR020845">
    <property type="entry name" value="AMP-binding_CS"/>
</dbReference>
<dbReference type="InterPro" id="IPR042099">
    <property type="entry name" value="ANL_N_sf"/>
</dbReference>
<dbReference type="InterPro" id="IPR001242">
    <property type="entry name" value="Condensation_dom"/>
</dbReference>
<evidence type="ECO:0000256" key="1">
    <source>
        <dbReference type="ARBA" id="ARBA00001957"/>
    </source>
</evidence>
<sequence length="3541" mass="378364">MTASNTPDGARALASAQSGQAALHELFAAHAHATPDAIALAHAERQLTYRALDARATALARRLRALGVGPDERVGVCLPPTADLVTALLAVLKAGGAYLPIDPAYPVRRLEFLLADSDVPLLLTHSAIALPRHNARVLPLDRPWPSETAGLPVPRIDDLAYVIYTSGSTGRPKGALLTHLGIAGLALAQQRILGTGPGRRVLQFASASFDASVFEIVMALCSGATLVLPGERLMPGADLIATLDRQAVTTVTLPPSALVVTPAAKLPALATVSVAGETCPPEIVRRWAPGRRFHNLYGPTEATVWSTAATCVPDEPVTIGVPVAGTRAHVLDSGLRPAPPGASGELYLGGPGLARGYWRRPGTTAERFVPDPFGEPGARLYRTGDRVLRRLDGELDFVGRLDRQAKVRGHRIEPGEVEAVLREHPAVRDCVVLAAPDTLTAYAVASETTSEDLRSHCAERLPAHLVPDAFPLLDALPTTPNGKVDRAALPPVHRDSGQPYEEPVTDTEKRLATIWADVLAVPKAGRHDRFLALGGHSLLATMVQSRVRAAFGVDLPVRAVFEAADLAALAREIAAQDRTHADASLPSGDSPAPLSSGQRQLWFLEELLPGTAAYVSHVAVRLSGPMSVPEAERALNAVVARHSALRTTIVSDNGQPVQVVADKLRLGIELINAEATPDAARELAAQVARRPFDLGRAPLLRAALVCIADDEHVLVLAGHHAVVDGWSFSVLLRDFATAYRGAPLPPPSARYAQFARWQQDRPELRARLDYWREQLSGAPALHELPLDRPRPAVQTFAGAVHTFTVPADLHRRLIALSRNEEVTLFMTLFTAYAVLLARHSGQDDLVAGTPVANRERPEFEETVGFFANTVALRVRTGGDPSFRALLHQVRRTCLAAYAQDVPFELVTEALRPGRDLSHNPVYQVLFALQNASAFDVDLPGVTARQLDLDPGTARFDLAFAVTETDGGLHGVVEYSTDLFAARTVERLADHYCLLLAAMAADPGGRASAVPLLTPAETRQLAAWNDTAAPIGSGECLHQLVASQAARTPDAIAVVCGDRQFTYAALLRSAHRLAHVLRERGVRAETPVGVFLERSAESIVSLLAVLAAGGAYLPLDPAYPADRLSFMAADSGLRVVVTTSELAGSVPSGVGTIVRLDAQRDEIAVATASAPAVAVGPDHLAYVIYTSGSSGRPKGALMAHRGLANLVAAEAAAIDPAAADRVLAVASFGFDASLWDIVMALCFGGALCIATGEERLPGPELAGLMVRQAITHATLAPSALASLPATPPDLAVLTSTGEAVTAEVVRRWAPGRRFLNGYGPTECTVGATIGQCRAEDAEPTLGRPFANTQVHLLDAHLRPVPPGVAGEVYVSGPGLSRGYLGRPGLTAQRFLPDLFGPPGGRLYRTGDRARFGPDGGLLFLGRADNQVQLRGFRVEPGEIETVLLDHPAVREAAVLVRRGTTRLAAYVVAEPRPAAAELREHCARRLPEFMVPAAIVLLDRMPLTSNGKVNRDALPEPDFTAGEEYRPPRTAAERALAAVWEQVLGIARVGRDDNFFALGGDSILSIQVVSRAAQAGLAVTAKQLFQYQTVADLAAVAGSAPAVAAEQGPVAGSVPATPIQQWFLDQKLPAPHHFNQALVLRSAQPLDPAALETALHALLAHHDALRLRLRAEDGWVLDTAPLPAEPPALLQVADLTALPAAQRFSALDARVAETQRSLDLGSGVLLSALYAAVSEDDHRVLLVAHHLGVDGVSWRILLDDLATAYRQALRDEPVVLPPKTTSFRQWAGSAAVRAGDPDRCRTLLEQQDGSVPADFAPADFAHAGAGAVGDARTVTVALDEAQTSVLLRPAGSRSAKDVLHTALGRVLTGWTGRDRVLVDVEGHGRDAGPDADLTRTVGWFTVIEPVVLGKDGTEAVGTGCLALRHGSDAPLRSLPVPEVCFNYLGQLDGGLGDALWELVAELPSGTQDPRQPRPYPLEVTAFVVAGRLHVRWTHVPAMHAERTVARLAEEFLEHVRDLAEPAGASGAEATYPLSPLQQGMHFHALLSPDSGVYVVQLSFALEGDLEVDAFRSAWHEVVSRHPALRTTFHQPDGEDPVQVVHRDVPEPWQLADWSGRDDAAALVSDLLQSERAAGFDLVEPPLFRFALARVAERTHRFVWTHHHLLMDGWSLPIVLADLFTAYEAHRAGQRPHLPAVPPYEKYVSWLCEQDDAEADAGWREALAGFTAPTPIPLDQPGCGPIGAATVEVELSPERTRALRDLCRGNGLTLSTAVQAAWGLVLARHAESDDVVFGVTVSGRPPELPAVESMVGLFINTLPMRLRIDPDAEVAPWLRAVQSSFAEVRQYEHTPLVRIQGCSSVPRGSRLFDSLVVFENYPLGEHAVEPRGGLRAHDVRATEQTDAALTLVAAPGERLALRLMYATDRCPEDCAAALAEQVIRALESFVDGPGRRVGSVSLAPADDRLLRAWNPAPAEVRGPALIERFVEAARAQPDAVALVWGDEQLTYQAVLRRAGGLASRLRAAGVGPDVLVGVLLDRGPLQVIAILACHLAGGAYLPLDPAYPQERLDYLVSDSGAPVVVASPDLTGRVPAGPRVLAAAPAAPAAPAPAPVNPAHLAYVIYTSGSTGQPKGVLVPHGNAARLFDATRHWFEFDREDVWSLFHSVSFDFSVWELWGALAHGGRLVLVDDTTRRAPAEFARVLADHAITVLNQTPSAFLPLAETVSGLPALRTVIFGGEALPADRLAGWAARFGLDRPQLVNMYGITETTVHVTRHPVGSPDLDRRSGSVVGRPIPDLRAYLLDDDLRPVPAGVAGHLHVGGAGPARGYLGRPGLTAERFVPDPFGEPGSRMYRTGDRAHALPDGAFVYLGRSDDQVQLRGHRVEPNEIEAALRRHPQVTGVRVILREDEPGDQRLVAYLTADGDTSDLRARVRETLPAHLRPAHYVTLGAFPLTAHGKIDVAALPAPGDGDEPAAGYVAPRTPTEKALAELWCSVLRVPDAGLHDSFFALGGHSLIATRLQGRIRAEFGVELPLRTVFEAPDLAAMAKEIAGARPDETPIVPRERTGPAPLSSAQLRLWFLERWRPGTQLYHIAGVLRLSGELDPRALRTALQAVVDRHESLRTHLTVAGSEAGQLARDHLAAELPVVDLSGRPHHADRLAAAVAQTPFDLTEGPLWRIVLVRTAPREHQLALCLHHLVADGHSLDLLLRELAENYRTALAGEPIARAPLPIQFADYAAWQQDRLAGKQVADDLAHWRAKLAGISPAPLPTDLPRPEVQTHASAVHQAELPAAVAAGAAEAADRTGTTPFMVLFAATAVAFQQARELPEVVVGTPVANRSRPETEELIGCLVNTVVLRADPGGEPTFASLLEQVRATCLDAYAHSEAPFERVVQEVQPERSASHLPLFQTWFVVQDEPVAGGFGGLDAQPVGVPPGMARYDLRLEFRRTGAGLSLVCEYKTSLFRPGAIVRLAGHIARVLCAVTADPGAAIADLADELAAADEAERAAGAAGAAAYSQGALRRRRRAVAPDRAEPNARQEAGR</sequence>
<evidence type="ECO:0000256" key="3">
    <source>
        <dbReference type="ARBA" id="ARBA00022553"/>
    </source>
</evidence>
<dbReference type="Proteomes" id="UP001595764">
    <property type="component" value="Unassembled WGS sequence"/>
</dbReference>
<feature type="domain" description="Carrier" evidence="5">
    <location>
        <begin position="502"/>
        <end position="577"/>
    </location>
</feature>
<dbReference type="SMART" id="SM00823">
    <property type="entry name" value="PKS_PP"/>
    <property type="match status" value="3"/>
</dbReference>
<dbReference type="CDD" id="cd19531">
    <property type="entry name" value="LCL_NRPS-like"/>
    <property type="match status" value="2"/>
</dbReference>
<evidence type="ECO:0000313" key="6">
    <source>
        <dbReference type="EMBL" id="MFC3514321.1"/>
    </source>
</evidence>
<dbReference type="InterPro" id="IPR009081">
    <property type="entry name" value="PP-bd_ACP"/>
</dbReference>
<dbReference type="SUPFAM" id="SSF47336">
    <property type="entry name" value="ACP-like"/>
    <property type="match status" value="3"/>
</dbReference>
<dbReference type="Pfam" id="PF00668">
    <property type="entry name" value="Condensation"/>
    <property type="match status" value="4"/>
</dbReference>
<gene>
    <name evidence="6" type="ORF">ACFORO_29420</name>
</gene>
<dbReference type="Pfam" id="PF00550">
    <property type="entry name" value="PP-binding"/>
    <property type="match status" value="3"/>
</dbReference>
<dbReference type="InterPro" id="IPR000873">
    <property type="entry name" value="AMP-dep_synth/lig_dom"/>
</dbReference>
<dbReference type="PROSITE" id="PS00012">
    <property type="entry name" value="PHOSPHOPANTETHEINE"/>
    <property type="match status" value="1"/>
</dbReference>
<accession>A0ABV7QLW7</accession>
<dbReference type="PANTHER" id="PTHR45527">
    <property type="entry name" value="NONRIBOSOMAL PEPTIDE SYNTHETASE"/>
    <property type="match status" value="1"/>
</dbReference>
<dbReference type="Gene3D" id="3.40.50.12780">
    <property type="entry name" value="N-terminal domain of ligase-like"/>
    <property type="match status" value="2"/>
</dbReference>
<dbReference type="EMBL" id="JBHRWI010000039">
    <property type="protein sequence ID" value="MFC3514321.1"/>
    <property type="molecule type" value="Genomic_DNA"/>
</dbReference>
<dbReference type="SUPFAM" id="SSF52777">
    <property type="entry name" value="CoA-dependent acyltransferases"/>
    <property type="match status" value="8"/>
</dbReference>
<keyword evidence="2" id="KW-0596">Phosphopantetheine</keyword>
<dbReference type="RefSeq" id="WP_377872259.1">
    <property type="nucleotide sequence ID" value="NZ_JBHMAY010000037.1"/>
</dbReference>
<dbReference type="InterPro" id="IPR045851">
    <property type="entry name" value="AMP-bd_C_sf"/>
</dbReference>
<dbReference type="Gene3D" id="3.30.300.30">
    <property type="match status" value="3"/>
</dbReference>
<dbReference type="InterPro" id="IPR010071">
    <property type="entry name" value="AA_adenyl_dom"/>
</dbReference>
<feature type="domain" description="Carrier" evidence="5">
    <location>
        <begin position="1526"/>
        <end position="1600"/>
    </location>
</feature>
<comment type="caution">
    <text evidence="6">The sequence shown here is derived from an EMBL/GenBank/DDBJ whole genome shotgun (WGS) entry which is preliminary data.</text>
</comment>
<evidence type="ECO:0000259" key="5">
    <source>
        <dbReference type="PROSITE" id="PS50075"/>
    </source>
</evidence>
<feature type="domain" description="Carrier" evidence="5">
    <location>
        <begin position="2977"/>
        <end position="3052"/>
    </location>
</feature>
<keyword evidence="7" id="KW-1185">Reference proteome</keyword>
<reference evidence="7" key="1">
    <citation type="journal article" date="2019" name="Int. J. Syst. Evol. Microbiol.">
        <title>The Global Catalogue of Microorganisms (GCM) 10K type strain sequencing project: providing services to taxonomists for standard genome sequencing and annotation.</title>
        <authorList>
            <consortium name="The Broad Institute Genomics Platform"/>
            <consortium name="The Broad Institute Genome Sequencing Center for Infectious Disease"/>
            <person name="Wu L."/>
            <person name="Ma J."/>
        </authorList>
    </citation>
    <scope>NUCLEOTIDE SEQUENCE [LARGE SCALE GENOMIC DNA]</scope>
    <source>
        <strain evidence="7">CGMCC 4.7682</strain>
    </source>
</reference>
<comment type="cofactor">
    <cofactor evidence="1">
        <name>pantetheine 4'-phosphate</name>
        <dbReference type="ChEBI" id="CHEBI:47942"/>
    </cofactor>
</comment>
<dbReference type="Gene3D" id="3.30.559.30">
    <property type="entry name" value="Nonribosomal peptide synthetase, condensation domain"/>
    <property type="match status" value="4"/>
</dbReference>
<dbReference type="InterPro" id="IPR020806">
    <property type="entry name" value="PKS_PP-bd"/>
</dbReference>